<accession>A0ABT2RQ74</accession>
<dbReference type="InterPro" id="IPR000600">
    <property type="entry name" value="ROK"/>
</dbReference>
<reference evidence="4 5" key="1">
    <citation type="journal article" date="2021" name="ISME Commun">
        <title>Automated analysis of genomic sequences facilitates high-throughput and comprehensive description of bacteria.</title>
        <authorList>
            <person name="Hitch T.C.A."/>
        </authorList>
    </citation>
    <scope>NUCLEOTIDE SEQUENCE [LARGE SCALE GENOMIC DNA]</scope>
    <source>
        <strain evidence="4 5">Sanger_03</strain>
    </source>
</reference>
<comment type="similarity">
    <text evidence="2">Belongs to the ROK (NagC/XylR) family.</text>
</comment>
<protein>
    <submittedName>
        <fullName evidence="4">ROK family transcriptional regulator</fullName>
    </submittedName>
</protein>
<evidence type="ECO:0000256" key="2">
    <source>
        <dbReference type="ARBA" id="ARBA00006479"/>
    </source>
</evidence>
<comment type="caution">
    <text evidence="4">The sequence shown here is derived from an EMBL/GenBank/DDBJ whole genome shotgun (WGS) entry which is preliminary data.</text>
</comment>
<keyword evidence="5" id="KW-1185">Reference proteome</keyword>
<dbReference type="PANTHER" id="PTHR18964:SF149">
    <property type="entry name" value="BIFUNCTIONAL UDP-N-ACETYLGLUCOSAMINE 2-EPIMERASE_N-ACETYLMANNOSAMINE KINASE"/>
    <property type="match status" value="1"/>
</dbReference>
<dbReference type="CDD" id="cd00090">
    <property type="entry name" value="HTH_ARSR"/>
    <property type="match status" value="1"/>
</dbReference>
<name>A0ABT2RQ74_9FIRM</name>
<dbReference type="Proteomes" id="UP001652431">
    <property type="component" value="Unassembled WGS sequence"/>
</dbReference>
<evidence type="ECO:0000256" key="3">
    <source>
        <dbReference type="ARBA" id="ARBA00022629"/>
    </source>
</evidence>
<evidence type="ECO:0000256" key="1">
    <source>
        <dbReference type="ARBA" id="ARBA00002486"/>
    </source>
</evidence>
<comment type="function">
    <text evidence="1">Transcriptional repressor of xylose-utilizing enzymes.</text>
</comment>
<keyword evidence="3" id="KW-0859">Xylose metabolism</keyword>
<dbReference type="Gene3D" id="3.30.420.40">
    <property type="match status" value="2"/>
</dbReference>
<dbReference type="EMBL" id="JAOQJU010000022">
    <property type="protein sequence ID" value="MCU6687564.1"/>
    <property type="molecule type" value="Genomic_DNA"/>
</dbReference>
<sequence length="376" mass="41816">METFSLTDIKKKNLSDVYHYIYSNPGCSKQAIASALSISLPTVSQHLSTLLKEALIEKCGQLSSSVGRRAMAYRTVPTARIAIGVEILPRNIYIVALNLYGKKEAKEKFNLSFRPSQDYFTELKELINNFLKKYNYKEEQLLGIGLGMQGLTSPDGSKMTYGKILDCTGLSIRTFADFFSIPCKFIHDSECASNSELWENPSVKDAIYLSIGYHLGGAIIINGELQNGLTGKSGTFEHMTLVPGGLDCYCGKKGCAECYCSGNSLLETDMDLEDFFTEKEHGNPTCQKKWEEFLRHLSMLINNLHMVIESTIILGGHITPYFSEQDIDFIKKNVLERSTFQDDTSYIIPGKCRNDAVSIGAALPFIKDFLAGIASD</sequence>
<dbReference type="Pfam" id="PF00480">
    <property type="entry name" value="ROK"/>
    <property type="match status" value="1"/>
</dbReference>
<evidence type="ECO:0000313" key="5">
    <source>
        <dbReference type="Proteomes" id="UP001652431"/>
    </source>
</evidence>
<dbReference type="InterPro" id="IPR011991">
    <property type="entry name" value="ArsR-like_HTH"/>
</dbReference>
<dbReference type="InterPro" id="IPR043129">
    <property type="entry name" value="ATPase_NBD"/>
</dbReference>
<gene>
    <name evidence="4" type="ORF">OCV99_13660</name>
</gene>
<dbReference type="InterPro" id="IPR036388">
    <property type="entry name" value="WH-like_DNA-bd_sf"/>
</dbReference>
<organism evidence="4 5">
    <name type="scientific">Dorea acetigenes</name>
    <dbReference type="NCBI Taxonomy" id="2981787"/>
    <lineage>
        <taxon>Bacteria</taxon>
        <taxon>Bacillati</taxon>
        <taxon>Bacillota</taxon>
        <taxon>Clostridia</taxon>
        <taxon>Lachnospirales</taxon>
        <taxon>Lachnospiraceae</taxon>
        <taxon>Dorea</taxon>
    </lineage>
</organism>
<dbReference type="SUPFAM" id="SSF46785">
    <property type="entry name" value="Winged helix' DNA-binding domain"/>
    <property type="match status" value="1"/>
</dbReference>
<dbReference type="InterPro" id="IPR036390">
    <property type="entry name" value="WH_DNA-bd_sf"/>
</dbReference>
<dbReference type="RefSeq" id="WP_158371299.1">
    <property type="nucleotide sequence ID" value="NZ_JAOQJU010000022.1"/>
</dbReference>
<dbReference type="Pfam" id="PF13412">
    <property type="entry name" value="HTH_24"/>
    <property type="match status" value="1"/>
</dbReference>
<evidence type="ECO:0000313" key="4">
    <source>
        <dbReference type="EMBL" id="MCU6687564.1"/>
    </source>
</evidence>
<dbReference type="SUPFAM" id="SSF53067">
    <property type="entry name" value="Actin-like ATPase domain"/>
    <property type="match status" value="2"/>
</dbReference>
<dbReference type="PANTHER" id="PTHR18964">
    <property type="entry name" value="ROK (REPRESSOR, ORF, KINASE) FAMILY"/>
    <property type="match status" value="1"/>
</dbReference>
<proteinExistence type="inferred from homology"/>
<keyword evidence="3" id="KW-0119">Carbohydrate metabolism</keyword>
<dbReference type="Gene3D" id="1.10.10.10">
    <property type="entry name" value="Winged helix-like DNA-binding domain superfamily/Winged helix DNA-binding domain"/>
    <property type="match status" value="1"/>
</dbReference>